<feature type="repeat" description="WD" evidence="1">
    <location>
        <begin position="198"/>
        <end position="241"/>
    </location>
</feature>
<proteinExistence type="predicted"/>
<dbReference type="Gene3D" id="2.130.10.10">
    <property type="entry name" value="YVTN repeat-like/Quinoprotein amine dehydrogenase"/>
    <property type="match status" value="1"/>
</dbReference>
<dbReference type="STRING" id="40148.A0A0E0B4D0"/>
<dbReference type="PROSITE" id="PS50082">
    <property type="entry name" value="WD_REPEATS_2"/>
    <property type="match status" value="1"/>
</dbReference>
<evidence type="ECO:0000313" key="2">
    <source>
        <dbReference type="EnsemblPlants" id="OGLUM09G14570.1"/>
    </source>
</evidence>
<dbReference type="GO" id="GO:0006364">
    <property type="term" value="P:rRNA processing"/>
    <property type="evidence" value="ECO:0007669"/>
    <property type="project" value="TreeGrafter"/>
</dbReference>
<dbReference type="Pfam" id="PF00400">
    <property type="entry name" value="WD40"/>
    <property type="match status" value="2"/>
</dbReference>
<dbReference type="SUPFAM" id="SSF50998">
    <property type="entry name" value="Quinoprotein alcohol dehydrogenase-like"/>
    <property type="match status" value="1"/>
</dbReference>
<dbReference type="eggNOG" id="KOG0646">
    <property type="taxonomic scope" value="Eukaryota"/>
</dbReference>
<dbReference type="GO" id="GO:0005656">
    <property type="term" value="C:nuclear pre-replicative complex"/>
    <property type="evidence" value="ECO:0007669"/>
    <property type="project" value="TreeGrafter"/>
</dbReference>
<evidence type="ECO:0000256" key="1">
    <source>
        <dbReference type="PROSITE-ProRule" id="PRU00221"/>
    </source>
</evidence>
<keyword evidence="3" id="KW-1185">Reference proteome</keyword>
<dbReference type="InterPro" id="IPR015943">
    <property type="entry name" value="WD40/YVTN_repeat-like_dom_sf"/>
</dbReference>
<dbReference type="GO" id="GO:0006261">
    <property type="term" value="P:DNA-templated DNA replication"/>
    <property type="evidence" value="ECO:0007669"/>
    <property type="project" value="TreeGrafter"/>
</dbReference>
<dbReference type="EnsemblPlants" id="OGLUM09G14570.1">
    <property type="protein sequence ID" value="OGLUM09G14570.1"/>
    <property type="gene ID" value="OGLUM09G14570"/>
</dbReference>
<reference evidence="2" key="1">
    <citation type="submission" date="2015-04" db="UniProtKB">
        <authorList>
            <consortium name="EnsemblPlants"/>
        </authorList>
    </citation>
    <scope>IDENTIFICATION</scope>
</reference>
<dbReference type="PANTHER" id="PTHR18763">
    <property type="entry name" value="WD-REPEAT PROTEIN 18"/>
    <property type="match status" value="1"/>
</dbReference>
<dbReference type="InterPro" id="IPR001680">
    <property type="entry name" value="WD40_rpt"/>
</dbReference>
<evidence type="ECO:0000313" key="3">
    <source>
        <dbReference type="Proteomes" id="UP000026961"/>
    </source>
</evidence>
<accession>A0A0E0B4D0</accession>
<organism evidence="2">
    <name type="scientific">Oryza glumipatula</name>
    <dbReference type="NCBI Taxonomy" id="40148"/>
    <lineage>
        <taxon>Eukaryota</taxon>
        <taxon>Viridiplantae</taxon>
        <taxon>Streptophyta</taxon>
        <taxon>Embryophyta</taxon>
        <taxon>Tracheophyta</taxon>
        <taxon>Spermatophyta</taxon>
        <taxon>Magnoliopsida</taxon>
        <taxon>Liliopsida</taxon>
        <taxon>Poales</taxon>
        <taxon>Poaceae</taxon>
        <taxon>BOP clade</taxon>
        <taxon>Oryzoideae</taxon>
        <taxon>Oryzeae</taxon>
        <taxon>Oryzinae</taxon>
        <taxon>Oryza</taxon>
    </lineage>
</organism>
<reference evidence="2" key="2">
    <citation type="submission" date="2018-05" db="EMBL/GenBank/DDBJ databases">
        <title>OgluRS3 (Oryza glumaepatula Reference Sequence Version 3).</title>
        <authorList>
            <person name="Zhang J."/>
            <person name="Kudrna D."/>
            <person name="Lee S."/>
            <person name="Talag J."/>
            <person name="Welchert J."/>
            <person name="Wing R.A."/>
        </authorList>
    </citation>
    <scope>NUCLEOTIDE SEQUENCE [LARGE SCALE GENOMIC DNA]</scope>
</reference>
<sequence length="446" mass="45097">MAASSSSSSSQQLAGDGELILAACHGRPVTAYDALSGHVVADFPAPVNTSRHGLAVVAAPGAAAPFVAASHVCPVTGAGSVLLLHWWSRAPARSLPVPEPVAPLVAAPRGGSHSHLLAGGLSGRVHAIALPSGDVARSFRAHGGSAPVSCLELSDDGSLLVSGGYDGEVAVFVLLSVLDVDADADDASVSADLSLYRVPAHAAPVTCVACGRGGCDAVVATASMDGTCKVWTLKDGSHLRTLTLPCTAFSLTLDHLAARLFAGGSDGRVHVASLSPAAITSSSWHASGNTNAALVGVGMANGSKNLVTCTEDGEVSVWDIPSGLLLAASFRISGAVTDVMVIKKSAAAAAAAAAAAGDMVRPRDGGVGFTGVRDGEAWRRAGEVARMEQTLRESEVEKARSVELIEMAVGGYRRCLRLMLREVTATVAGGGHRPNDVSSSDGHVSD</sequence>
<protein>
    <submittedName>
        <fullName evidence="2">Uncharacterized protein</fullName>
    </submittedName>
</protein>
<dbReference type="Proteomes" id="UP000026961">
    <property type="component" value="Chromosome 9"/>
</dbReference>
<dbReference type="InterPro" id="IPR011047">
    <property type="entry name" value="Quinoprotein_ADH-like_sf"/>
</dbReference>
<dbReference type="InterPro" id="IPR045227">
    <property type="entry name" value="WDR18/Ipi3/RID3"/>
</dbReference>
<dbReference type="PANTHER" id="PTHR18763:SF3">
    <property type="entry name" value="OS09G0477800 PROTEIN"/>
    <property type="match status" value="1"/>
</dbReference>
<name>A0A0E0B4D0_9ORYZ</name>
<dbReference type="GO" id="GO:0120330">
    <property type="term" value="C:rixosome complex"/>
    <property type="evidence" value="ECO:0007669"/>
    <property type="project" value="TreeGrafter"/>
</dbReference>
<dbReference type="Gramene" id="OGLUM09G14570.1">
    <property type="protein sequence ID" value="OGLUM09G14570.1"/>
    <property type="gene ID" value="OGLUM09G14570"/>
</dbReference>
<dbReference type="AlphaFoldDB" id="A0A0E0B4D0"/>
<dbReference type="HOGENOM" id="CLU_621700_0_0_1"/>
<dbReference type="SMART" id="SM00320">
    <property type="entry name" value="WD40"/>
    <property type="match status" value="3"/>
</dbReference>
<keyword evidence="1" id="KW-0853">WD repeat</keyword>